<protein>
    <submittedName>
        <fullName evidence="1">Uncharacterized protein</fullName>
    </submittedName>
</protein>
<accession>A0ABS2LWB9</accession>
<evidence type="ECO:0000313" key="2">
    <source>
        <dbReference type="Proteomes" id="UP000764837"/>
    </source>
</evidence>
<gene>
    <name evidence="1" type="ORF">JOD64_003335</name>
</gene>
<dbReference type="RefSeq" id="WP_204943050.1">
    <property type="nucleotide sequence ID" value="NZ_JAFBBP010000001.1"/>
</dbReference>
<name>A0ABS2LWB9_9ACTN</name>
<proteinExistence type="predicted"/>
<reference evidence="1 2" key="1">
    <citation type="submission" date="2021-01" db="EMBL/GenBank/DDBJ databases">
        <title>Sequencing the genomes of 1000 actinobacteria strains.</title>
        <authorList>
            <person name="Klenk H.-P."/>
        </authorList>
    </citation>
    <scope>NUCLEOTIDE SEQUENCE [LARGE SCALE GENOMIC DNA]</scope>
    <source>
        <strain evidence="1 2">DSM 100204</strain>
    </source>
</reference>
<evidence type="ECO:0000313" key="1">
    <source>
        <dbReference type="EMBL" id="MBM7492113.1"/>
    </source>
</evidence>
<keyword evidence="2" id="KW-1185">Reference proteome</keyword>
<dbReference type="Proteomes" id="UP000764837">
    <property type="component" value="Unassembled WGS sequence"/>
</dbReference>
<organism evidence="1 2">
    <name type="scientific">Micromonospora luteifusca</name>
    <dbReference type="NCBI Taxonomy" id="709860"/>
    <lineage>
        <taxon>Bacteria</taxon>
        <taxon>Bacillati</taxon>
        <taxon>Actinomycetota</taxon>
        <taxon>Actinomycetes</taxon>
        <taxon>Micromonosporales</taxon>
        <taxon>Micromonosporaceae</taxon>
        <taxon>Micromonospora</taxon>
    </lineage>
</organism>
<sequence length="54" mass="5875">MAQAGHRPHRPPLRGVLAAAWCARAVPTPSILAAAFVPFSDQRLYQLLPRSDVP</sequence>
<comment type="caution">
    <text evidence="1">The sequence shown here is derived from an EMBL/GenBank/DDBJ whole genome shotgun (WGS) entry which is preliminary data.</text>
</comment>
<dbReference type="EMBL" id="JAFBBP010000001">
    <property type="protein sequence ID" value="MBM7492113.1"/>
    <property type="molecule type" value="Genomic_DNA"/>
</dbReference>